<dbReference type="InterPro" id="IPR050559">
    <property type="entry name" value="P-Pant_transferase_sf"/>
</dbReference>
<organism evidence="2 3">
    <name type="scientific">Cellulomonas wangsupingiae</name>
    <dbReference type="NCBI Taxonomy" id="2968085"/>
    <lineage>
        <taxon>Bacteria</taxon>
        <taxon>Bacillati</taxon>
        <taxon>Actinomycetota</taxon>
        <taxon>Actinomycetes</taxon>
        <taxon>Micrococcales</taxon>
        <taxon>Cellulomonadaceae</taxon>
        <taxon>Cellulomonas</taxon>
    </lineage>
</organism>
<evidence type="ECO:0000313" key="2">
    <source>
        <dbReference type="EMBL" id="UUI66765.1"/>
    </source>
</evidence>
<dbReference type="EMBL" id="CP101989">
    <property type="protein sequence ID" value="UUI66765.1"/>
    <property type="molecule type" value="Genomic_DNA"/>
</dbReference>
<dbReference type="PANTHER" id="PTHR12215:SF15">
    <property type="entry name" value="4'-PHOSPHOPANTETHEINYL TRANSFERASE SUPERFAMILY-RELATED"/>
    <property type="match status" value="1"/>
</dbReference>
<evidence type="ECO:0000256" key="1">
    <source>
        <dbReference type="SAM" id="MobiDB-lite"/>
    </source>
</evidence>
<accession>A0ABY5KA12</accession>
<proteinExistence type="predicted"/>
<reference evidence="2 3" key="1">
    <citation type="submission" date="2022-07" db="EMBL/GenBank/DDBJ databases">
        <title>Novel species in genus cellulomonas.</title>
        <authorList>
            <person name="Ye L."/>
        </authorList>
    </citation>
    <scope>NUCLEOTIDE SEQUENCE [LARGE SCALE GENOMIC DNA]</scope>
    <source>
        <strain evidence="3">zg-Y908</strain>
    </source>
</reference>
<dbReference type="Proteomes" id="UP001317322">
    <property type="component" value="Chromosome"/>
</dbReference>
<evidence type="ECO:0008006" key="4">
    <source>
        <dbReference type="Google" id="ProtNLM"/>
    </source>
</evidence>
<protein>
    <recommendedName>
        <fullName evidence="4">4'-phosphopantetheinyl transferase superfamily protein</fullName>
    </recommendedName>
</protein>
<name>A0ABY5KA12_9CELL</name>
<feature type="compositionally biased region" description="Low complexity" evidence="1">
    <location>
        <begin position="202"/>
        <end position="215"/>
    </location>
</feature>
<dbReference type="SUPFAM" id="SSF56214">
    <property type="entry name" value="4'-phosphopantetheinyl transferase"/>
    <property type="match status" value="2"/>
</dbReference>
<gene>
    <name evidence="2" type="ORF">NP075_08730</name>
</gene>
<evidence type="ECO:0000313" key="3">
    <source>
        <dbReference type="Proteomes" id="UP001317322"/>
    </source>
</evidence>
<dbReference type="RefSeq" id="WP_227562816.1">
    <property type="nucleotide sequence ID" value="NZ_CP101989.1"/>
</dbReference>
<sequence>MTRVALHAPLDDVVVALAPADGLGGALPIDVADTAGLPRWRADERLAARALLRLLLHEAVGPAAASARVCSRVHGQPYLDGWPDLAVSMSHSGGWVAAGVHVRGGTVGVDVQEPYAAGERLVRRCCGPHADRLLTLEESARAVETSWVWSVQEACVKARGTGLAGRPWTVPVTPFARHGRWAGLRWCALRGRVPLPVSCAAAPPAGGADPHGPTPEARNGRRAS</sequence>
<keyword evidence="3" id="KW-1185">Reference proteome</keyword>
<feature type="region of interest" description="Disordered" evidence="1">
    <location>
        <begin position="202"/>
        <end position="224"/>
    </location>
</feature>
<dbReference type="PANTHER" id="PTHR12215">
    <property type="entry name" value="PHOSPHOPANTETHEINE TRANSFERASE"/>
    <property type="match status" value="1"/>
</dbReference>
<dbReference type="InterPro" id="IPR037143">
    <property type="entry name" value="4-PPantetheinyl_Trfase_dom_sf"/>
</dbReference>
<dbReference type="Gene3D" id="3.90.470.20">
    <property type="entry name" value="4'-phosphopantetheinyl transferase domain"/>
    <property type="match status" value="1"/>
</dbReference>